<proteinExistence type="predicted"/>
<dbReference type="AlphaFoldDB" id="A0A167GD65"/>
<dbReference type="SUPFAM" id="SSF102588">
    <property type="entry name" value="LmbE-like"/>
    <property type="match status" value="1"/>
</dbReference>
<name>A0A167GD65_9GAMM</name>
<evidence type="ECO:0008006" key="4">
    <source>
        <dbReference type="Google" id="ProtNLM"/>
    </source>
</evidence>
<dbReference type="KEGG" id="dko:I596_395"/>
<dbReference type="STRING" id="1300342.I596_395"/>
<dbReference type="EMBL" id="CP015249">
    <property type="protein sequence ID" value="ANB16432.1"/>
    <property type="molecule type" value="Genomic_DNA"/>
</dbReference>
<sequence>MNVRSLLYGLLLTAATSVSAAPFTTFYVVAHPDDWQLFMNPNAYKDVRNTSNKTVIVHTTAGDAGAGIGSNGRQHPYYLAREEGALRALRFSKSANGAIGQQVLNQGARTINGRSITRFASGDGRAVMYFLRLPDGNPNGTGYPTTGSQSLQKLKTGNTPINAVDGSATYGSWSDLTATLAGLIRAEAGGSAGVWLNIAETDAGKNPGDHSDHRYTSLAVQEARGLVSTCIDQALYVEYHTNNRPANISGDNLVNNAAVWGATTSGIADFDHPSTFDGSHNAWLSRNYFRVIDGIGTCAF</sequence>
<gene>
    <name evidence="2" type="ORF">I596_395</name>
</gene>
<evidence type="ECO:0000313" key="2">
    <source>
        <dbReference type="EMBL" id="ANB16432.1"/>
    </source>
</evidence>
<dbReference type="Gene3D" id="3.40.50.10320">
    <property type="entry name" value="LmbE-like"/>
    <property type="match status" value="1"/>
</dbReference>
<dbReference type="RefSeq" id="WP_067643337.1">
    <property type="nucleotide sequence ID" value="NZ_CP015249.1"/>
</dbReference>
<evidence type="ECO:0000256" key="1">
    <source>
        <dbReference type="SAM" id="SignalP"/>
    </source>
</evidence>
<evidence type="ECO:0000313" key="3">
    <source>
        <dbReference type="Proteomes" id="UP000076830"/>
    </source>
</evidence>
<dbReference type="OrthoDB" id="6064917at2"/>
<keyword evidence="1" id="KW-0732">Signal</keyword>
<dbReference type="InterPro" id="IPR024078">
    <property type="entry name" value="LmbE-like_dom_sf"/>
</dbReference>
<feature type="signal peptide" evidence="1">
    <location>
        <begin position="1"/>
        <end position="20"/>
    </location>
</feature>
<keyword evidence="3" id="KW-1185">Reference proteome</keyword>
<reference evidence="2 3" key="1">
    <citation type="submission" date="2016-04" db="EMBL/GenBank/DDBJ databases">
        <title>Complete genome sequence of Dokdonella koreensis DS-123T.</title>
        <authorList>
            <person name="Kim J.F."/>
            <person name="Lee H."/>
            <person name="Kwak M.-J."/>
        </authorList>
    </citation>
    <scope>NUCLEOTIDE SEQUENCE [LARGE SCALE GENOMIC DNA]</scope>
    <source>
        <strain evidence="2 3">DS-123</strain>
    </source>
</reference>
<accession>A0A167GD65</accession>
<feature type="chain" id="PRO_5007886776" description="GlcNAc-PI de-N-acetylase" evidence="1">
    <location>
        <begin position="21"/>
        <end position="300"/>
    </location>
</feature>
<dbReference type="Proteomes" id="UP000076830">
    <property type="component" value="Chromosome"/>
</dbReference>
<protein>
    <recommendedName>
        <fullName evidence="4">GlcNAc-PI de-N-acetylase</fullName>
    </recommendedName>
</protein>
<organism evidence="2 3">
    <name type="scientific">Dokdonella koreensis DS-123</name>
    <dbReference type="NCBI Taxonomy" id="1300342"/>
    <lineage>
        <taxon>Bacteria</taxon>
        <taxon>Pseudomonadati</taxon>
        <taxon>Pseudomonadota</taxon>
        <taxon>Gammaproteobacteria</taxon>
        <taxon>Lysobacterales</taxon>
        <taxon>Rhodanobacteraceae</taxon>
        <taxon>Dokdonella</taxon>
    </lineage>
</organism>